<dbReference type="SUPFAM" id="SSF53474">
    <property type="entry name" value="alpha/beta-Hydrolases"/>
    <property type="match status" value="1"/>
</dbReference>
<dbReference type="Gene3D" id="3.40.50.1820">
    <property type="entry name" value="alpha/beta hydrolase"/>
    <property type="match status" value="1"/>
</dbReference>
<dbReference type="GO" id="GO:0034338">
    <property type="term" value="F:short-chain carboxylesterase activity"/>
    <property type="evidence" value="ECO:0007669"/>
    <property type="project" value="TreeGrafter"/>
</dbReference>
<sequence length="365" mass="40426">MSEANTHSTVDWSFRPYRLLPSGHLQTIVGIHWPHKYRPYTAKLHTVSTIDPVGRYDDEQIALHEDKPQSHQNGGWKPGDAIVLLIHGLAGCHTSSYMQRCMERLTDRGYNVFRMDMRGCGAGEGLARLPAHCGRGEDVRSALEYLADLYPESPVQIVGFSLGGTITLNMLGDHTGEKLANYQRALAICPPIDLFDVEQRFDGMGGRAYDRFFVKLLWKQVMQRWHLFPEEAPSPTPPRPKRLKQIDEMVVAPGGGFASAEEYYSATQPGPKLAGITEPVTILAASDDPVVPTGPLLAYEKSESIETIVIPKGGHLGFVAKTGRDPDRRWLDWRVVDWVEAGANSKKGNVVAPPHAKPRTVTATI</sequence>
<dbReference type="InterPro" id="IPR012020">
    <property type="entry name" value="ABHD4"/>
</dbReference>
<keyword evidence="5" id="KW-1185">Reference proteome</keyword>
<feature type="domain" description="AB hydrolase-1" evidence="3">
    <location>
        <begin position="82"/>
        <end position="319"/>
    </location>
</feature>
<dbReference type="PIRSF" id="PIRSF005211">
    <property type="entry name" value="Ab_hydro_YheT"/>
    <property type="match status" value="1"/>
</dbReference>
<evidence type="ECO:0000259" key="3">
    <source>
        <dbReference type="Pfam" id="PF00561"/>
    </source>
</evidence>
<name>A0A517N098_9BACT</name>
<dbReference type="KEGG" id="amob:HG15A2_38950"/>
<dbReference type="InterPro" id="IPR050960">
    <property type="entry name" value="AB_hydrolase_4_sf"/>
</dbReference>
<feature type="active site" description="Charge relay system" evidence="2">
    <location>
        <position position="288"/>
    </location>
</feature>
<dbReference type="RefSeq" id="WP_145062139.1">
    <property type="nucleotide sequence ID" value="NZ_CP036263.1"/>
</dbReference>
<keyword evidence="4" id="KW-0378">Hydrolase</keyword>
<dbReference type="PANTHER" id="PTHR10794">
    <property type="entry name" value="ABHYDROLASE DOMAIN-CONTAINING PROTEIN"/>
    <property type="match status" value="1"/>
</dbReference>
<dbReference type="Proteomes" id="UP000319852">
    <property type="component" value="Chromosome"/>
</dbReference>
<dbReference type="AlphaFoldDB" id="A0A517N098"/>
<protein>
    <submittedName>
        <fullName evidence="4">Putative hydrolase</fullName>
    </submittedName>
</protein>
<dbReference type="EMBL" id="CP036263">
    <property type="protein sequence ID" value="QDT00557.1"/>
    <property type="molecule type" value="Genomic_DNA"/>
</dbReference>
<comment type="similarity">
    <text evidence="1">Belongs to the AB hydrolase superfamily. AB hydrolase 4 family.</text>
</comment>
<evidence type="ECO:0000313" key="5">
    <source>
        <dbReference type="Proteomes" id="UP000319852"/>
    </source>
</evidence>
<evidence type="ECO:0000313" key="4">
    <source>
        <dbReference type="EMBL" id="QDT00557.1"/>
    </source>
</evidence>
<feature type="active site" description="Charge relay system" evidence="2">
    <location>
        <position position="161"/>
    </location>
</feature>
<dbReference type="GO" id="GO:0047372">
    <property type="term" value="F:monoacylglycerol lipase activity"/>
    <property type="evidence" value="ECO:0007669"/>
    <property type="project" value="TreeGrafter"/>
</dbReference>
<accession>A0A517N098</accession>
<evidence type="ECO:0000256" key="2">
    <source>
        <dbReference type="PIRSR" id="PIRSR005211-1"/>
    </source>
</evidence>
<dbReference type="InterPro" id="IPR000073">
    <property type="entry name" value="AB_hydrolase_1"/>
</dbReference>
<dbReference type="Pfam" id="PF00561">
    <property type="entry name" value="Abhydrolase_1"/>
    <property type="match status" value="1"/>
</dbReference>
<reference evidence="4 5" key="1">
    <citation type="submission" date="2019-02" db="EMBL/GenBank/DDBJ databases">
        <title>Deep-cultivation of Planctomycetes and their phenomic and genomic characterization uncovers novel biology.</title>
        <authorList>
            <person name="Wiegand S."/>
            <person name="Jogler M."/>
            <person name="Boedeker C."/>
            <person name="Pinto D."/>
            <person name="Vollmers J."/>
            <person name="Rivas-Marin E."/>
            <person name="Kohn T."/>
            <person name="Peeters S.H."/>
            <person name="Heuer A."/>
            <person name="Rast P."/>
            <person name="Oberbeckmann S."/>
            <person name="Bunk B."/>
            <person name="Jeske O."/>
            <person name="Meyerdierks A."/>
            <person name="Storesund J.E."/>
            <person name="Kallscheuer N."/>
            <person name="Luecker S."/>
            <person name="Lage O.M."/>
            <person name="Pohl T."/>
            <person name="Merkel B.J."/>
            <person name="Hornburger P."/>
            <person name="Mueller R.-W."/>
            <person name="Bruemmer F."/>
            <person name="Labrenz M."/>
            <person name="Spormann A.M."/>
            <person name="Op den Camp H."/>
            <person name="Overmann J."/>
            <person name="Amann R."/>
            <person name="Jetten M.S.M."/>
            <person name="Mascher T."/>
            <person name="Medema M.H."/>
            <person name="Devos D.P."/>
            <person name="Kaster A.-K."/>
            <person name="Ovreas L."/>
            <person name="Rohde M."/>
            <person name="Galperin M.Y."/>
            <person name="Jogler C."/>
        </authorList>
    </citation>
    <scope>NUCLEOTIDE SEQUENCE [LARGE SCALE GENOMIC DNA]</scope>
    <source>
        <strain evidence="4 5">HG15A2</strain>
    </source>
</reference>
<proteinExistence type="inferred from homology"/>
<dbReference type="PRINTS" id="PR00111">
    <property type="entry name" value="ABHYDROLASE"/>
</dbReference>
<feature type="active site" description="Charge relay system" evidence="2">
    <location>
        <position position="315"/>
    </location>
</feature>
<dbReference type="OrthoDB" id="332676at2"/>
<dbReference type="InterPro" id="IPR029058">
    <property type="entry name" value="AB_hydrolase_fold"/>
</dbReference>
<organism evidence="4 5">
    <name type="scientific">Adhaeretor mobilis</name>
    <dbReference type="NCBI Taxonomy" id="1930276"/>
    <lineage>
        <taxon>Bacteria</taxon>
        <taxon>Pseudomonadati</taxon>
        <taxon>Planctomycetota</taxon>
        <taxon>Planctomycetia</taxon>
        <taxon>Pirellulales</taxon>
        <taxon>Lacipirellulaceae</taxon>
        <taxon>Adhaeretor</taxon>
    </lineage>
</organism>
<evidence type="ECO:0000256" key="1">
    <source>
        <dbReference type="ARBA" id="ARBA00010884"/>
    </source>
</evidence>
<gene>
    <name evidence="4" type="ORF">HG15A2_38950</name>
</gene>
<dbReference type="PANTHER" id="PTHR10794:SF94">
    <property type="entry name" value="ESTERASE YHET-RELATED"/>
    <property type="match status" value="1"/>
</dbReference>